<dbReference type="PANTHER" id="PTHR45884:SF2">
    <property type="entry name" value="N-ACETYLTRANSFERASE ECO"/>
    <property type="match status" value="1"/>
</dbReference>
<evidence type="ECO:0000259" key="12">
    <source>
        <dbReference type="Pfam" id="PF13880"/>
    </source>
</evidence>
<evidence type="ECO:0000256" key="6">
    <source>
        <dbReference type="ARBA" id="ARBA00022833"/>
    </source>
</evidence>
<keyword evidence="6" id="KW-0862">Zinc</keyword>
<reference evidence="14" key="2">
    <citation type="submission" date="2020-10" db="UniProtKB">
        <authorList>
            <consortium name="WormBaseParasite"/>
        </authorList>
    </citation>
    <scope>IDENTIFICATION</scope>
</reference>
<dbReference type="Pfam" id="PF13880">
    <property type="entry name" value="Acetyltransf_13"/>
    <property type="match status" value="1"/>
</dbReference>
<evidence type="ECO:0000256" key="10">
    <source>
        <dbReference type="SAM" id="MobiDB-lite"/>
    </source>
</evidence>
<keyword evidence="9" id="KW-0012">Acyltransferase</keyword>
<keyword evidence="8" id="KW-0131">Cell cycle</keyword>
<evidence type="ECO:0000256" key="9">
    <source>
        <dbReference type="ARBA" id="ARBA00023315"/>
    </source>
</evidence>
<comment type="similarity">
    <text evidence="2">Belongs to the acetyltransferase family. ECO subfamily.</text>
</comment>
<dbReference type="AlphaFoldDB" id="A0A7E4VX43"/>
<evidence type="ECO:0000256" key="4">
    <source>
        <dbReference type="ARBA" id="ARBA00022723"/>
    </source>
</evidence>
<accession>A0A7E4VX43</accession>
<name>A0A7E4VX43_PANRE</name>
<feature type="compositionally biased region" description="Low complexity" evidence="10">
    <location>
        <begin position="351"/>
        <end position="367"/>
    </location>
</feature>
<dbReference type="PANTHER" id="PTHR45884">
    <property type="entry name" value="N-ACETYLTRANSFERASE ECO"/>
    <property type="match status" value="1"/>
</dbReference>
<keyword evidence="5" id="KW-0863">Zinc-finger</keyword>
<evidence type="ECO:0000256" key="5">
    <source>
        <dbReference type="ARBA" id="ARBA00022771"/>
    </source>
</evidence>
<feature type="domain" description="N-acetyltransferase ESCO acetyl-transferase" evidence="12">
    <location>
        <begin position="228"/>
        <end position="289"/>
    </location>
</feature>
<evidence type="ECO:0000259" key="11">
    <source>
        <dbReference type="Pfam" id="PF13878"/>
    </source>
</evidence>
<sequence length="404" mass="45390">MSATSSTAPKRSQQTSILNFMSSPLTEFNKMKPLATSTPMVPRANLKGSLIRKRKVAPTAEEDTSQMVLDAGQKKIGIIGCDECGMFYNVDVQKDVKTHTDYHNRFEKSKLFHVDHRSSNAWFKKLFNKHITGEVNGTIVRLKPEEKSTLRTRVDNIVKECIDPQIGIAEDVPAFLKDKKQDAFVFIADATDSRGALFAACVFIEKVMSCKLMPERMVFQATDADRCFLAVERLWVHPSLRKQYVATSLLDVVREVWSPPGFMFKRTRIAFCDPTPGCIDFAKKYLDGTNNKNQWIAYDPENAYGSRVKPVAGRPAVPASKNVKLEKADVKVKPNLKNVKLEKPIKHESGTSEPSTSTSSKSSAEGKPFPKRRRCIDPNMLVPTVTITDDDKEAEISMERYSDD</sequence>
<evidence type="ECO:0000313" key="14">
    <source>
        <dbReference type="WBParaSite" id="Pan_g3842.t1"/>
    </source>
</evidence>
<evidence type="ECO:0000256" key="8">
    <source>
        <dbReference type="ARBA" id="ARBA00023306"/>
    </source>
</evidence>
<dbReference type="GO" id="GO:0005634">
    <property type="term" value="C:nucleus"/>
    <property type="evidence" value="ECO:0007669"/>
    <property type="project" value="UniProtKB-SubCell"/>
</dbReference>
<evidence type="ECO:0000256" key="7">
    <source>
        <dbReference type="ARBA" id="ARBA00023242"/>
    </source>
</evidence>
<dbReference type="GO" id="GO:0000785">
    <property type="term" value="C:chromatin"/>
    <property type="evidence" value="ECO:0007669"/>
    <property type="project" value="TreeGrafter"/>
</dbReference>
<dbReference type="GO" id="GO:0061733">
    <property type="term" value="F:protein-lysine-acetyltransferase activity"/>
    <property type="evidence" value="ECO:0007669"/>
    <property type="project" value="TreeGrafter"/>
</dbReference>
<dbReference type="Proteomes" id="UP000492821">
    <property type="component" value="Unassembled WGS sequence"/>
</dbReference>
<comment type="subcellular location">
    <subcellularLocation>
        <location evidence="1">Nucleus</location>
    </subcellularLocation>
</comment>
<evidence type="ECO:0000256" key="3">
    <source>
        <dbReference type="ARBA" id="ARBA00022679"/>
    </source>
</evidence>
<dbReference type="InterPro" id="IPR028009">
    <property type="entry name" value="ESCO_Acetyltransf_dom"/>
</dbReference>
<feature type="region of interest" description="Disordered" evidence="10">
    <location>
        <begin position="336"/>
        <end position="404"/>
    </location>
</feature>
<proteinExistence type="inferred from homology"/>
<feature type="compositionally biased region" description="Basic and acidic residues" evidence="10">
    <location>
        <begin position="339"/>
        <end position="350"/>
    </location>
</feature>
<dbReference type="InterPro" id="IPR028005">
    <property type="entry name" value="AcTrfase_ESCO_Znf_dom"/>
</dbReference>
<dbReference type="GO" id="GO:0007064">
    <property type="term" value="P:mitotic sister chromatid cohesion"/>
    <property type="evidence" value="ECO:0007669"/>
    <property type="project" value="TreeGrafter"/>
</dbReference>
<reference evidence="13" key="1">
    <citation type="journal article" date="2013" name="Genetics">
        <title>The draft genome and transcriptome of Panagrellus redivivus are shaped by the harsh demands of a free-living lifestyle.</title>
        <authorList>
            <person name="Srinivasan J."/>
            <person name="Dillman A.R."/>
            <person name="Macchietto M.G."/>
            <person name="Heikkinen L."/>
            <person name="Lakso M."/>
            <person name="Fracchia K.M."/>
            <person name="Antoshechkin I."/>
            <person name="Mortazavi A."/>
            <person name="Wong G."/>
            <person name="Sternberg P.W."/>
        </authorList>
    </citation>
    <scope>NUCLEOTIDE SEQUENCE [LARGE SCALE GENOMIC DNA]</scope>
    <source>
        <strain evidence="13">MT8872</strain>
    </source>
</reference>
<feature type="compositionally biased region" description="Basic and acidic residues" evidence="10">
    <location>
        <begin position="394"/>
        <end position="404"/>
    </location>
</feature>
<keyword evidence="7" id="KW-0539">Nucleus</keyword>
<dbReference type="GO" id="GO:0008270">
    <property type="term" value="F:zinc ion binding"/>
    <property type="evidence" value="ECO:0007669"/>
    <property type="project" value="UniProtKB-KW"/>
</dbReference>
<evidence type="ECO:0000256" key="1">
    <source>
        <dbReference type="ARBA" id="ARBA00004123"/>
    </source>
</evidence>
<keyword evidence="4" id="KW-0479">Metal-binding</keyword>
<organism evidence="13 14">
    <name type="scientific">Panagrellus redivivus</name>
    <name type="common">Microworm</name>
    <dbReference type="NCBI Taxonomy" id="6233"/>
    <lineage>
        <taxon>Eukaryota</taxon>
        <taxon>Metazoa</taxon>
        <taxon>Ecdysozoa</taxon>
        <taxon>Nematoda</taxon>
        <taxon>Chromadorea</taxon>
        <taxon>Rhabditida</taxon>
        <taxon>Tylenchina</taxon>
        <taxon>Panagrolaimomorpha</taxon>
        <taxon>Panagrolaimoidea</taxon>
        <taxon>Panagrolaimidae</taxon>
        <taxon>Panagrellus</taxon>
    </lineage>
</organism>
<keyword evidence="13" id="KW-1185">Reference proteome</keyword>
<feature type="domain" description="N-acetyltransferase ESCO zinc-finger" evidence="11">
    <location>
        <begin position="66"/>
        <end position="105"/>
    </location>
</feature>
<dbReference type="WBParaSite" id="Pan_g3842.t1">
    <property type="protein sequence ID" value="Pan_g3842.t1"/>
    <property type="gene ID" value="Pan_g3842"/>
</dbReference>
<protein>
    <submittedName>
        <fullName evidence="14">N-acetyltransferase ESCO1</fullName>
    </submittedName>
</protein>
<evidence type="ECO:0000313" key="13">
    <source>
        <dbReference type="Proteomes" id="UP000492821"/>
    </source>
</evidence>
<evidence type="ECO:0000256" key="2">
    <source>
        <dbReference type="ARBA" id="ARBA00005816"/>
    </source>
</evidence>
<dbReference type="Pfam" id="PF13878">
    <property type="entry name" value="zf-C2H2_3"/>
    <property type="match status" value="1"/>
</dbReference>
<keyword evidence="3" id="KW-0808">Transferase</keyword>